<feature type="region of interest" description="Disordered" evidence="4">
    <location>
        <begin position="825"/>
        <end position="951"/>
    </location>
</feature>
<dbReference type="InterPro" id="IPR006887">
    <property type="entry name" value="P4R3-like_central_dom"/>
</dbReference>
<feature type="compositionally biased region" description="Polar residues" evidence="4">
    <location>
        <begin position="698"/>
        <end position="711"/>
    </location>
</feature>
<dbReference type="Pfam" id="PF04802">
    <property type="entry name" value="PP4R3"/>
    <property type="match status" value="1"/>
</dbReference>
<feature type="compositionally biased region" description="Acidic residues" evidence="4">
    <location>
        <begin position="910"/>
        <end position="920"/>
    </location>
</feature>
<feature type="compositionally biased region" description="Low complexity" evidence="4">
    <location>
        <begin position="714"/>
        <end position="736"/>
    </location>
</feature>
<feature type="compositionally biased region" description="Polar residues" evidence="4">
    <location>
        <begin position="921"/>
        <end position="937"/>
    </location>
</feature>
<protein>
    <submittedName>
        <fullName evidence="7">Serine:threonine protein phosphatase 4</fullName>
    </submittedName>
</protein>
<dbReference type="GO" id="GO:0006974">
    <property type="term" value="P:DNA damage response"/>
    <property type="evidence" value="ECO:0007669"/>
    <property type="project" value="TreeGrafter"/>
</dbReference>
<feature type="region of interest" description="Disordered" evidence="4">
    <location>
        <begin position="679"/>
        <end position="750"/>
    </location>
</feature>
<organism evidence="7 8">
    <name type="scientific">Echinococcus multilocularis</name>
    <name type="common">Fox tapeworm</name>
    <dbReference type="NCBI Taxonomy" id="6211"/>
    <lineage>
        <taxon>Eukaryota</taxon>
        <taxon>Metazoa</taxon>
        <taxon>Spiralia</taxon>
        <taxon>Lophotrochozoa</taxon>
        <taxon>Platyhelminthes</taxon>
        <taxon>Cestoda</taxon>
        <taxon>Eucestoda</taxon>
        <taxon>Cyclophyllidea</taxon>
        <taxon>Taeniidae</taxon>
        <taxon>Echinococcus</taxon>
    </lineage>
</organism>
<dbReference type="GO" id="GO:0030289">
    <property type="term" value="C:protein phosphatase 4 complex"/>
    <property type="evidence" value="ECO:0007669"/>
    <property type="project" value="TreeGrafter"/>
</dbReference>
<dbReference type="InterPro" id="IPR011993">
    <property type="entry name" value="PH-like_dom_sf"/>
</dbReference>
<evidence type="ECO:0000259" key="5">
    <source>
        <dbReference type="Pfam" id="PF04802"/>
    </source>
</evidence>
<evidence type="ECO:0000313" key="8">
    <source>
        <dbReference type="Proteomes" id="UP000017246"/>
    </source>
</evidence>
<dbReference type="AlphaFoldDB" id="A0A087VZ36"/>
<feature type="compositionally biased region" description="Acidic residues" evidence="4">
    <location>
        <begin position="679"/>
        <end position="697"/>
    </location>
</feature>
<dbReference type="Gene3D" id="2.30.29.30">
    <property type="entry name" value="Pleckstrin-homology domain (PH domain)/Phosphotyrosine-binding domain (PTB)"/>
    <property type="match status" value="1"/>
</dbReference>
<feature type="domain" description="Serine/threonine-protein phosphatase 4 regulatory subunit 3-like central" evidence="5">
    <location>
        <begin position="152"/>
        <end position="639"/>
    </location>
</feature>
<dbReference type="eggNOG" id="KOG2175">
    <property type="taxonomic scope" value="Eukaryota"/>
</dbReference>
<feature type="domain" description="PP4R3 EVH1-like" evidence="6">
    <location>
        <begin position="9"/>
        <end position="104"/>
    </location>
</feature>
<evidence type="ECO:0000256" key="2">
    <source>
        <dbReference type="ARBA" id="ARBA00008809"/>
    </source>
</evidence>
<dbReference type="PANTHER" id="PTHR23318:SF0">
    <property type="entry name" value="SERINE_THREONINE-PROTEIN PHOSPHATASE 4 REGULATORY SUBUNIT 3"/>
    <property type="match status" value="1"/>
</dbReference>
<keyword evidence="8" id="KW-1185">Reference proteome</keyword>
<dbReference type="InterPro" id="IPR016024">
    <property type="entry name" value="ARM-type_fold"/>
</dbReference>
<dbReference type="InterPro" id="IPR051137">
    <property type="entry name" value="PP4R3-like"/>
</dbReference>
<evidence type="ECO:0000256" key="4">
    <source>
        <dbReference type="SAM" id="MobiDB-lite"/>
    </source>
</evidence>
<reference evidence="7" key="2">
    <citation type="submission" date="2015-11" db="EMBL/GenBank/DDBJ databases">
        <authorList>
            <person name="Zhang Y."/>
            <person name="Guo Z."/>
        </authorList>
    </citation>
    <scope>NUCLEOTIDE SEQUENCE</scope>
</reference>
<dbReference type="Proteomes" id="UP000017246">
    <property type="component" value="Unassembled WGS sequence"/>
</dbReference>
<dbReference type="FunFam" id="2.30.29.30:FF:000051">
    <property type="entry name" value="Serine/threonine-protein phosphatase 4 regulatory subunit 3B"/>
    <property type="match status" value="1"/>
</dbReference>
<dbReference type="OMA" id="LYNCYII"/>
<dbReference type="STRING" id="6211.A0A087VZ36"/>
<dbReference type="GO" id="GO:0072542">
    <property type="term" value="F:protein phosphatase activator activity"/>
    <property type="evidence" value="ECO:0007669"/>
    <property type="project" value="TreeGrafter"/>
</dbReference>
<evidence type="ECO:0000259" key="6">
    <source>
        <dbReference type="Pfam" id="PF22972"/>
    </source>
</evidence>
<dbReference type="InterPro" id="IPR011989">
    <property type="entry name" value="ARM-like"/>
</dbReference>
<dbReference type="Pfam" id="PF22972">
    <property type="entry name" value="EVH1_PP4R3"/>
    <property type="match status" value="1"/>
</dbReference>
<dbReference type="PANTHER" id="PTHR23318">
    <property type="entry name" value="ATP SYNTHASE GAMMA-RELATED"/>
    <property type="match status" value="1"/>
</dbReference>
<comment type="subcellular location">
    <subcellularLocation>
        <location evidence="1">Nucleus</location>
    </subcellularLocation>
</comment>
<proteinExistence type="inferred from homology"/>
<dbReference type="GO" id="GO:0005654">
    <property type="term" value="C:nucleoplasm"/>
    <property type="evidence" value="ECO:0007669"/>
    <property type="project" value="TreeGrafter"/>
</dbReference>
<accession>A0A087VZ36</accession>
<evidence type="ECO:0000256" key="1">
    <source>
        <dbReference type="ARBA" id="ARBA00004123"/>
    </source>
</evidence>
<dbReference type="EMBL" id="LN902844">
    <property type="protein sequence ID" value="CDI97455.1"/>
    <property type="molecule type" value="Genomic_DNA"/>
</dbReference>
<dbReference type="InterPro" id="IPR055236">
    <property type="entry name" value="EVH1_PP4R3"/>
</dbReference>
<evidence type="ECO:0000313" key="7">
    <source>
        <dbReference type="EMBL" id="CDI97455.1"/>
    </source>
</evidence>
<sequence>MSSSEATTRRRVKLYMLNEERQWDDKGTGHVSALYNDASCICLVVISENDGSPLLESKIQPETAYQKQQETLIVWSEGENVDLALSFQEKAGCDDIWEKICSVQGKDPSVEITQDVVDESDDTDDVEAYSLVTNQALQTFELPPCELSRLEEIAEVFSTHLNLLQKRERIVAAVDRSNYVRQLIDLFHKAEDLEDLNSLHFLYDIFRQLILFNKQVLYETLFSDDVILDVIGILEYNPGGRTRHRDFLRNQANFREALPLHNSKLINKIHQTYRVQYIQDCCLPPPSLVDEQSMSDLKSFISSNKMEILSALQEDREIMLRLFTCLKSPETSDSHRRELALFVKEFCNLSVQTDQKEAFLATLSAHGALSTVEVLLSSNDHDVKSAALVILQAFVENQPSIVREHVCKEGARQHRDENILINLMITQLLEDFDPELGDAYQLGYMLRILVDPDNMTNASARSEKSEFLSFFYKRCIGTLTKPLFDNTAHGAIGCDNYHSALVLSNVLDLLIFCIETHTHHMKNYCLHRDLVKRVLVLLRSTHKFLVLSALRLLRKMIQLKEEFYNRYLIKNCLFKPVVELFTANGHRYNMIDSAIVELFEYIHMEDITSLINYAVNEHWDVLNKITYVNTFKRLKERYDANNKPGRTDPSSIFGQTVPTGIPSLRATVNSRFVRGPTVFDDEEQWFNQDDEDEDETEISAQTQPHGQSPMTLESIPSRFFTTSSSPPAPSSPSGSPKALHHSPMQSTTAATTTPSFALLIPSSSSTSDSSPGPLINRRIGHTSYPAISIHIRSTHLGGLSNTENENDANVSSPSRSALKRLCGRGEDDDAAASLGDGSSGGDESSDGEEEAPSVKHSKRPLVEEHGDSNNDDSDSADASGTIPEKTSKESEIVYESADIAKSPMVGLVDYSDEESDEEESNLGSSGTKSLPAASSATEEPKAAKSTGSSSS</sequence>
<dbReference type="Gene3D" id="1.25.10.10">
    <property type="entry name" value="Leucine-rich Repeat Variant"/>
    <property type="match status" value="1"/>
</dbReference>
<dbReference type="SUPFAM" id="SSF50729">
    <property type="entry name" value="PH domain-like"/>
    <property type="match status" value="1"/>
</dbReference>
<name>A0A087VZ36_ECHMU</name>
<keyword evidence="3" id="KW-0539">Nucleus</keyword>
<evidence type="ECO:0000256" key="3">
    <source>
        <dbReference type="ARBA" id="ARBA00023242"/>
    </source>
</evidence>
<reference evidence="7" key="1">
    <citation type="journal article" date="2013" name="Nature">
        <title>The genomes of four tapeworm species reveal adaptations to parasitism.</title>
        <authorList>
            <person name="Tsai I.J."/>
            <person name="Zarowiecki M."/>
            <person name="Holroyd N."/>
            <person name="Garciarrubio A."/>
            <person name="Sanchez-Flores A."/>
            <person name="Brooks K.L."/>
            <person name="Tracey A."/>
            <person name="Bobes R.J."/>
            <person name="Fragoso G."/>
            <person name="Sciutto E."/>
            <person name="Aslett M."/>
            <person name="Beasley H."/>
            <person name="Bennett H.M."/>
            <person name="Cai J."/>
            <person name="Camicia F."/>
            <person name="Clark R."/>
            <person name="Cucher M."/>
            <person name="De Silva N."/>
            <person name="Day T.A."/>
            <person name="Deplazes P."/>
            <person name="Estrada K."/>
            <person name="Fernandez C."/>
            <person name="Holland P.W."/>
            <person name="Hou J."/>
            <person name="Hu S."/>
            <person name="Huckvale T."/>
            <person name="Hung S.S."/>
            <person name="Kamenetzky L."/>
            <person name="Keane J.A."/>
            <person name="Kiss F."/>
            <person name="Koziol U."/>
            <person name="Lambert O."/>
            <person name="Liu K."/>
            <person name="Luo X."/>
            <person name="Luo Y."/>
            <person name="Macchiaroli N."/>
            <person name="Nichol S."/>
            <person name="Paps J."/>
            <person name="Parkinson J."/>
            <person name="Pouchkina-Stantcheva N."/>
            <person name="Riddiford N."/>
            <person name="Rosenzvit M."/>
            <person name="Salinas G."/>
            <person name="Wasmuth J.D."/>
            <person name="Zamanian M."/>
            <person name="Zheng Y."/>
            <person name="Cai X."/>
            <person name="Soberon X."/>
            <person name="Olson P.D."/>
            <person name="Laclette J.P."/>
            <person name="Brehm K."/>
            <person name="Berriman M."/>
            <person name="Garciarrubio A."/>
            <person name="Bobes R.J."/>
            <person name="Fragoso G."/>
            <person name="Sanchez-Flores A."/>
            <person name="Estrada K."/>
            <person name="Cevallos M.A."/>
            <person name="Morett E."/>
            <person name="Gonzalez V."/>
            <person name="Portillo T."/>
            <person name="Ochoa-Leyva A."/>
            <person name="Jose M.V."/>
            <person name="Sciutto E."/>
            <person name="Landa A."/>
            <person name="Jimenez L."/>
            <person name="Valdes V."/>
            <person name="Carrero J.C."/>
            <person name="Larralde C."/>
            <person name="Morales-Montor J."/>
            <person name="Limon-Lason J."/>
            <person name="Soberon X."/>
            <person name="Laclette J.P."/>
        </authorList>
    </citation>
    <scope>NUCLEOTIDE SEQUENCE [LARGE SCALE GENOMIC DNA]</scope>
</reference>
<dbReference type="SUPFAM" id="SSF48371">
    <property type="entry name" value="ARM repeat"/>
    <property type="match status" value="1"/>
</dbReference>
<dbReference type="OrthoDB" id="27483at2759"/>
<gene>
    <name evidence="7" type="ORF">EmuJ_000123300</name>
</gene>
<comment type="similarity">
    <text evidence="2">Belongs to the SMEK family.</text>
</comment>